<accession>A0A517Z3R4</accession>
<evidence type="ECO:0008006" key="3">
    <source>
        <dbReference type="Google" id="ProtNLM"/>
    </source>
</evidence>
<evidence type="ECO:0000313" key="2">
    <source>
        <dbReference type="Proteomes" id="UP000320496"/>
    </source>
</evidence>
<dbReference type="Proteomes" id="UP000320496">
    <property type="component" value="Chromosome"/>
</dbReference>
<protein>
    <recommendedName>
        <fullName evidence="3">ApeA N-terminal domain-containing protein</fullName>
    </recommendedName>
</protein>
<dbReference type="EMBL" id="CP036275">
    <property type="protein sequence ID" value="QDU37130.1"/>
    <property type="molecule type" value="Genomic_DNA"/>
</dbReference>
<reference evidence="1 2" key="1">
    <citation type="submission" date="2019-02" db="EMBL/GenBank/DDBJ databases">
        <title>Deep-cultivation of Planctomycetes and their phenomic and genomic characterization uncovers novel biology.</title>
        <authorList>
            <person name="Wiegand S."/>
            <person name="Jogler M."/>
            <person name="Boedeker C."/>
            <person name="Pinto D."/>
            <person name="Vollmers J."/>
            <person name="Rivas-Marin E."/>
            <person name="Kohn T."/>
            <person name="Peeters S.H."/>
            <person name="Heuer A."/>
            <person name="Rast P."/>
            <person name="Oberbeckmann S."/>
            <person name="Bunk B."/>
            <person name="Jeske O."/>
            <person name="Meyerdierks A."/>
            <person name="Storesund J.E."/>
            <person name="Kallscheuer N."/>
            <person name="Luecker S."/>
            <person name="Lage O.M."/>
            <person name="Pohl T."/>
            <person name="Merkel B.J."/>
            <person name="Hornburger P."/>
            <person name="Mueller R.-W."/>
            <person name="Bruemmer F."/>
            <person name="Labrenz M."/>
            <person name="Spormann A.M."/>
            <person name="Op den Camp H."/>
            <person name="Overmann J."/>
            <person name="Amann R."/>
            <person name="Jetten M.S.M."/>
            <person name="Mascher T."/>
            <person name="Medema M.H."/>
            <person name="Devos D.P."/>
            <person name="Kaster A.-K."/>
            <person name="Ovreas L."/>
            <person name="Rohde M."/>
            <person name="Galperin M.Y."/>
            <person name="Jogler C."/>
        </authorList>
    </citation>
    <scope>NUCLEOTIDE SEQUENCE [LARGE SCALE GENOMIC DNA]</scope>
    <source>
        <strain evidence="1 2">Mal4</strain>
    </source>
</reference>
<gene>
    <name evidence="1" type="ORF">Mal4_14380</name>
</gene>
<keyword evidence="2" id="KW-1185">Reference proteome</keyword>
<organism evidence="1 2">
    <name type="scientific">Maioricimonas rarisocia</name>
    <dbReference type="NCBI Taxonomy" id="2528026"/>
    <lineage>
        <taxon>Bacteria</taxon>
        <taxon>Pseudomonadati</taxon>
        <taxon>Planctomycetota</taxon>
        <taxon>Planctomycetia</taxon>
        <taxon>Planctomycetales</taxon>
        <taxon>Planctomycetaceae</taxon>
        <taxon>Maioricimonas</taxon>
    </lineage>
</organism>
<sequence length="507" mass="57178">MRDSTIAGLPRRLRDILEGELAFPLCDLAIERESPAETFRGSGFFRFDRARKFEIQAITRTVCGDQAASGRELTSAGSLVPDQSYYRLHGHLLSGEVFEIERISPALSSDTRTKTNERFWQIDHDTILSDVVVTFADPAPTLTDDDQSPDTVEALLWPVSLFWPRESEQHTQMGTRNHRFSQKCWLEFTSSVGNVFCRRCTDDIAYCRLTLNDGPEAAIAPVAQAFSFLMGHVVVPIAIFELRRPEKKSHQPKKELLRLRRHAVRRKSRTFAAPFGRPRGSSSEKLSNEQEKLLTHATDYFTTPAGRDAVDALHLCWDTADADVDVSTLITCTAVEVFATKVLNKNNRLLSPSVANNHDEIVAALHAIKDLRSQDGTLPGFSQDLTERISNVLIRWKEQDAVPVARILDYLRKNHGHLVAASEVKAWERLRNPTAHGQSIWQGETIDKNVALKRIRRVETMLIKLLLNEMGYCGRYFDTVDFENRQLAPVNLSDPEGTVSQSHNSSD</sequence>
<proteinExistence type="predicted"/>
<name>A0A517Z3R4_9PLAN</name>
<dbReference type="RefSeq" id="WP_145367869.1">
    <property type="nucleotide sequence ID" value="NZ_CP036275.1"/>
</dbReference>
<dbReference type="AlphaFoldDB" id="A0A517Z3R4"/>
<evidence type="ECO:0000313" key="1">
    <source>
        <dbReference type="EMBL" id="QDU37130.1"/>
    </source>
</evidence>
<dbReference type="KEGG" id="mri:Mal4_14380"/>